<organism evidence="1 2">
    <name type="scientific">Panagrolaimus sp. PS1159</name>
    <dbReference type="NCBI Taxonomy" id="55785"/>
    <lineage>
        <taxon>Eukaryota</taxon>
        <taxon>Metazoa</taxon>
        <taxon>Ecdysozoa</taxon>
        <taxon>Nematoda</taxon>
        <taxon>Chromadorea</taxon>
        <taxon>Rhabditida</taxon>
        <taxon>Tylenchina</taxon>
        <taxon>Panagrolaimomorpha</taxon>
        <taxon>Panagrolaimoidea</taxon>
        <taxon>Panagrolaimidae</taxon>
        <taxon>Panagrolaimus</taxon>
    </lineage>
</organism>
<sequence length="90" mass="10707">MFQMLKMNVGIVLEDIFKYCRRQTYNSCPKFDPTFLDDAHPPFQLSANSNAAQIIPRITRNKHPQQFRLLCFLHVNQYQQLFCFDVHDNV</sequence>
<reference evidence="2" key="1">
    <citation type="submission" date="2022-11" db="UniProtKB">
        <authorList>
            <consortium name="WormBaseParasite"/>
        </authorList>
    </citation>
    <scope>IDENTIFICATION</scope>
</reference>
<evidence type="ECO:0000313" key="1">
    <source>
        <dbReference type="Proteomes" id="UP000887580"/>
    </source>
</evidence>
<evidence type="ECO:0000313" key="2">
    <source>
        <dbReference type="WBParaSite" id="PS1159_v2.g8337.t1"/>
    </source>
</evidence>
<proteinExistence type="predicted"/>
<dbReference type="WBParaSite" id="PS1159_v2.g8337.t1">
    <property type="protein sequence ID" value="PS1159_v2.g8337.t1"/>
    <property type="gene ID" value="PS1159_v2.g8337"/>
</dbReference>
<dbReference type="Proteomes" id="UP000887580">
    <property type="component" value="Unplaced"/>
</dbReference>
<protein>
    <submittedName>
        <fullName evidence="2">Uncharacterized protein</fullName>
    </submittedName>
</protein>
<name>A0AC35GSN7_9BILA</name>
<accession>A0AC35GSN7</accession>